<dbReference type="InterPro" id="IPR003615">
    <property type="entry name" value="HNH_nuc"/>
</dbReference>
<feature type="domain" description="HNH nuclease" evidence="1">
    <location>
        <begin position="203"/>
        <end position="281"/>
    </location>
</feature>
<protein>
    <recommendedName>
        <fullName evidence="1">HNH nuclease domain-containing protein</fullName>
    </recommendedName>
</protein>
<organism evidence="2 3">
    <name type="scientific">Diplogelasinospora grovesii</name>
    <dbReference type="NCBI Taxonomy" id="303347"/>
    <lineage>
        <taxon>Eukaryota</taxon>
        <taxon>Fungi</taxon>
        <taxon>Dikarya</taxon>
        <taxon>Ascomycota</taxon>
        <taxon>Pezizomycotina</taxon>
        <taxon>Sordariomycetes</taxon>
        <taxon>Sordariomycetidae</taxon>
        <taxon>Sordariales</taxon>
        <taxon>Diplogelasinosporaceae</taxon>
        <taxon>Diplogelasinospora</taxon>
    </lineage>
</organism>
<accession>A0AAN6S647</accession>
<dbReference type="AlphaFoldDB" id="A0AAN6S647"/>
<proteinExistence type="predicted"/>
<dbReference type="Proteomes" id="UP001303473">
    <property type="component" value="Unassembled WGS sequence"/>
</dbReference>
<name>A0AAN6S647_9PEZI</name>
<sequence>MNTHQRAPKGMDSSSLEGVIEFSSEAPLDADERAQAKGKLYNIIDHFEAVNTSGSGNKSNPYNRPKLVRLTYEYVRSEESQDIFLRAFFQAIALSMDGEDDVDFSSNELEEEVGSALFRFADYLFDNFFLPRRTGVSFLLLSSSLPSTGGGVQDFARTPGRMAELRGDCLVRDRHRCVISRRFDQDEAIRRLTRNSDEAKDDDGNLLGEQTQFDLLKVAHILPHALIKMESHPSKKVVVDILNMFDNGVTHLIEGNDIDRPLNAITLNSTLHRLFGAFLVFLQPVSDAEPHNYRVDSFFPPLIMRALLPDTRTLYLTENWTIDPPSPRLLAIHCAIAHILHLSEAGAYIDKLLDDMEMGNIRADGSIGRLVTLGLDGY</sequence>
<dbReference type="Pfam" id="PF13391">
    <property type="entry name" value="HNH_2"/>
    <property type="match status" value="1"/>
</dbReference>
<evidence type="ECO:0000259" key="1">
    <source>
        <dbReference type="Pfam" id="PF13391"/>
    </source>
</evidence>
<reference evidence="3" key="1">
    <citation type="journal article" date="2023" name="Mol. Phylogenet. Evol.">
        <title>Genome-scale phylogeny and comparative genomics of the fungal order Sordariales.</title>
        <authorList>
            <person name="Hensen N."/>
            <person name="Bonometti L."/>
            <person name="Westerberg I."/>
            <person name="Brannstrom I.O."/>
            <person name="Guillou S."/>
            <person name="Cros-Aarteil S."/>
            <person name="Calhoun S."/>
            <person name="Haridas S."/>
            <person name="Kuo A."/>
            <person name="Mondo S."/>
            <person name="Pangilinan J."/>
            <person name="Riley R."/>
            <person name="LaButti K."/>
            <person name="Andreopoulos B."/>
            <person name="Lipzen A."/>
            <person name="Chen C."/>
            <person name="Yan M."/>
            <person name="Daum C."/>
            <person name="Ng V."/>
            <person name="Clum A."/>
            <person name="Steindorff A."/>
            <person name="Ohm R.A."/>
            <person name="Martin F."/>
            <person name="Silar P."/>
            <person name="Natvig D.O."/>
            <person name="Lalanne C."/>
            <person name="Gautier V."/>
            <person name="Ament-Velasquez S.L."/>
            <person name="Kruys A."/>
            <person name="Hutchinson M.I."/>
            <person name="Powell A.J."/>
            <person name="Barry K."/>
            <person name="Miller A.N."/>
            <person name="Grigoriev I.V."/>
            <person name="Debuchy R."/>
            <person name="Gladieux P."/>
            <person name="Hiltunen Thoren M."/>
            <person name="Johannesson H."/>
        </authorList>
    </citation>
    <scope>NUCLEOTIDE SEQUENCE [LARGE SCALE GENOMIC DNA]</scope>
    <source>
        <strain evidence="3">CBS 340.73</strain>
    </source>
</reference>
<dbReference type="EMBL" id="MU853779">
    <property type="protein sequence ID" value="KAK3941884.1"/>
    <property type="molecule type" value="Genomic_DNA"/>
</dbReference>
<keyword evidence="3" id="KW-1185">Reference proteome</keyword>
<evidence type="ECO:0000313" key="3">
    <source>
        <dbReference type="Proteomes" id="UP001303473"/>
    </source>
</evidence>
<evidence type="ECO:0000313" key="2">
    <source>
        <dbReference type="EMBL" id="KAK3941884.1"/>
    </source>
</evidence>
<comment type="caution">
    <text evidence="2">The sequence shown here is derived from an EMBL/GenBank/DDBJ whole genome shotgun (WGS) entry which is preliminary data.</text>
</comment>
<gene>
    <name evidence="2" type="ORF">QBC46DRAFT_429257</name>
</gene>